<protein>
    <submittedName>
        <fullName evidence="2">Uncharacterized protein</fullName>
    </submittedName>
</protein>
<feature type="region of interest" description="Disordered" evidence="1">
    <location>
        <begin position="64"/>
        <end position="86"/>
    </location>
</feature>
<name>A0A934QK68_9PROT</name>
<evidence type="ECO:0000313" key="3">
    <source>
        <dbReference type="Proteomes" id="UP000778970"/>
    </source>
</evidence>
<organism evidence="2 3">
    <name type="scientific">Rhodovibrio salinarum</name>
    <dbReference type="NCBI Taxonomy" id="1087"/>
    <lineage>
        <taxon>Bacteria</taxon>
        <taxon>Pseudomonadati</taxon>
        <taxon>Pseudomonadota</taxon>
        <taxon>Alphaproteobacteria</taxon>
        <taxon>Rhodospirillales</taxon>
        <taxon>Rhodovibrionaceae</taxon>
        <taxon>Rhodovibrio</taxon>
    </lineage>
</organism>
<evidence type="ECO:0000313" key="2">
    <source>
        <dbReference type="EMBL" id="MBK1698403.1"/>
    </source>
</evidence>
<reference evidence="2" key="2">
    <citation type="journal article" date="2020" name="Microorganisms">
        <title>Osmotic Adaptation and Compatible Solute Biosynthesis of Phototrophic Bacteria as Revealed from Genome Analyses.</title>
        <authorList>
            <person name="Imhoff J.F."/>
            <person name="Rahn T."/>
            <person name="Kunzel S."/>
            <person name="Keller A."/>
            <person name="Neulinger S.C."/>
        </authorList>
    </citation>
    <scope>NUCLEOTIDE SEQUENCE</scope>
    <source>
        <strain evidence="2">DSM 9154</strain>
    </source>
</reference>
<dbReference type="Proteomes" id="UP000778970">
    <property type="component" value="Unassembled WGS sequence"/>
</dbReference>
<proteinExistence type="predicted"/>
<dbReference type="RefSeq" id="WP_051431980.1">
    <property type="nucleotide sequence ID" value="NZ_NRRE01000027.1"/>
</dbReference>
<dbReference type="EMBL" id="NRRE01000027">
    <property type="protein sequence ID" value="MBK1698403.1"/>
    <property type="molecule type" value="Genomic_DNA"/>
</dbReference>
<accession>A0A934QK68</accession>
<comment type="caution">
    <text evidence="2">The sequence shown here is derived from an EMBL/GenBank/DDBJ whole genome shotgun (WGS) entry which is preliminary data.</text>
</comment>
<evidence type="ECO:0000256" key="1">
    <source>
        <dbReference type="SAM" id="MobiDB-lite"/>
    </source>
</evidence>
<dbReference type="AlphaFoldDB" id="A0A934QK68"/>
<reference evidence="2" key="1">
    <citation type="submission" date="2017-08" db="EMBL/GenBank/DDBJ databases">
        <authorList>
            <person name="Imhoff J.F."/>
            <person name="Rahn T."/>
            <person name="Kuenzel S."/>
            <person name="Neulinger S.C."/>
        </authorList>
    </citation>
    <scope>NUCLEOTIDE SEQUENCE</scope>
    <source>
        <strain evidence="2">DSM 9154</strain>
    </source>
</reference>
<keyword evidence="3" id="KW-1185">Reference proteome</keyword>
<sequence length="86" mass="9169">MDEQQQRDVAAKKVLEAMQSAIDEGVEPDVVKLVTLSAAVTNFVNDYGEEATAGIIETLPEKVRNGAFSQPSADQQGSDDKDGDGE</sequence>
<gene>
    <name evidence="2" type="ORF">CKO21_14235</name>
</gene>